<reference evidence="3" key="1">
    <citation type="journal article" date="2018" name="Nat. Microbiol.">
        <title>Leveraging single-cell genomics to expand the fungal tree of life.</title>
        <authorList>
            <person name="Ahrendt S.R."/>
            <person name="Quandt C.A."/>
            <person name="Ciobanu D."/>
            <person name="Clum A."/>
            <person name="Salamov A."/>
            <person name="Andreopoulos B."/>
            <person name="Cheng J.F."/>
            <person name="Woyke T."/>
            <person name="Pelin A."/>
            <person name="Henrissat B."/>
            <person name="Reynolds N.K."/>
            <person name="Benny G.L."/>
            <person name="Smith M.E."/>
            <person name="James T.Y."/>
            <person name="Grigoriev I.V."/>
        </authorList>
    </citation>
    <scope>NUCLEOTIDE SEQUENCE [LARGE SCALE GENOMIC DNA]</scope>
    <source>
        <strain evidence="3">Benny S71-1</strain>
    </source>
</reference>
<feature type="signal peptide" evidence="1">
    <location>
        <begin position="1"/>
        <end position="24"/>
    </location>
</feature>
<proteinExistence type="predicted"/>
<sequence>MRLAPSLFTAAAVAIVLMDAVASATPMESSSILHRFSKYAEWMPVDKEAAFGDNKFSITKTIRKSGAVDYLRGKLNGRAVTITCIPKPDQQQPPQNMVTSIYKKLKSTKAAKLPDVEEYVAHYIGEYEAPGKLCYVSTASCVMSLKEAFKHPDMKNLEVISTAADKFIRKIESASCSGSIPAT</sequence>
<evidence type="ECO:0000256" key="1">
    <source>
        <dbReference type="SAM" id="SignalP"/>
    </source>
</evidence>
<feature type="chain" id="PRO_5020812311" evidence="1">
    <location>
        <begin position="25"/>
        <end position="183"/>
    </location>
</feature>
<keyword evidence="1" id="KW-0732">Signal</keyword>
<dbReference type="AlphaFoldDB" id="A0A4P9YXC8"/>
<gene>
    <name evidence="2" type="ORF">SYNPS1DRAFT_30052</name>
</gene>
<protein>
    <submittedName>
        <fullName evidence="2">Uncharacterized protein</fullName>
    </submittedName>
</protein>
<dbReference type="Proteomes" id="UP000278143">
    <property type="component" value="Unassembled WGS sequence"/>
</dbReference>
<accession>A0A4P9YXC8</accession>
<name>A0A4P9YXC8_9FUNG</name>
<evidence type="ECO:0000313" key="3">
    <source>
        <dbReference type="Proteomes" id="UP000278143"/>
    </source>
</evidence>
<organism evidence="2 3">
    <name type="scientific">Syncephalis pseudoplumigaleata</name>
    <dbReference type="NCBI Taxonomy" id="1712513"/>
    <lineage>
        <taxon>Eukaryota</taxon>
        <taxon>Fungi</taxon>
        <taxon>Fungi incertae sedis</taxon>
        <taxon>Zoopagomycota</taxon>
        <taxon>Zoopagomycotina</taxon>
        <taxon>Zoopagomycetes</taxon>
        <taxon>Zoopagales</taxon>
        <taxon>Piptocephalidaceae</taxon>
        <taxon>Syncephalis</taxon>
    </lineage>
</organism>
<evidence type="ECO:0000313" key="2">
    <source>
        <dbReference type="EMBL" id="RKP24182.1"/>
    </source>
</evidence>
<dbReference type="EMBL" id="KZ990395">
    <property type="protein sequence ID" value="RKP24182.1"/>
    <property type="molecule type" value="Genomic_DNA"/>
</dbReference>
<keyword evidence="3" id="KW-1185">Reference proteome</keyword>